<accession>A0A381UXE7</accession>
<evidence type="ECO:0000313" key="1">
    <source>
        <dbReference type="EMBL" id="SVA31633.1"/>
    </source>
</evidence>
<sequence>VTNIQQLLDLSKFYGLSAITNFAQ</sequence>
<reference evidence="1" key="1">
    <citation type="submission" date="2018-05" db="EMBL/GenBank/DDBJ databases">
        <authorList>
            <person name="Lanie J.A."/>
            <person name="Ng W.-L."/>
            <person name="Kazmierczak K.M."/>
            <person name="Andrzejewski T.M."/>
            <person name="Davidsen T.M."/>
            <person name="Wayne K.J."/>
            <person name="Tettelin H."/>
            <person name="Glass J.I."/>
            <person name="Rusch D."/>
            <person name="Podicherti R."/>
            <person name="Tsui H.-C.T."/>
            <person name="Winkler M.E."/>
        </authorList>
    </citation>
    <scope>NUCLEOTIDE SEQUENCE</scope>
</reference>
<dbReference type="AlphaFoldDB" id="A0A381UXE7"/>
<proteinExistence type="predicted"/>
<protein>
    <submittedName>
        <fullName evidence="1">Uncharacterized protein</fullName>
    </submittedName>
</protein>
<organism evidence="1">
    <name type="scientific">marine metagenome</name>
    <dbReference type="NCBI Taxonomy" id="408172"/>
    <lineage>
        <taxon>unclassified sequences</taxon>
        <taxon>metagenomes</taxon>
        <taxon>ecological metagenomes</taxon>
    </lineage>
</organism>
<dbReference type="EMBL" id="UINC01007139">
    <property type="protein sequence ID" value="SVA31633.1"/>
    <property type="molecule type" value="Genomic_DNA"/>
</dbReference>
<name>A0A381UXE7_9ZZZZ</name>
<feature type="non-terminal residue" evidence="1">
    <location>
        <position position="1"/>
    </location>
</feature>
<gene>
    <name evidence="1" type="ORF">METZ01_LOCUS84487</name>
</gene>